<dbReference type="RefSeq" id="WP_161057261.1">
    <property type="nucleotide sequence ID" value="NZ_WWCT01000023.1"/>
</dbReference>
<dbReference type="InterPro" id="IPR015943">
    <property type="entry name" value="WD40/YVTN_repeat-like_dom_sf"/>
</dbReference>
<name>A0ABW9W7K8_9BURK</name>
<dbReference type="PANTHER" id="PTHR47197:SF3">
    <property type="entry name" value="DIHYDRO-HEME D1 DEHYDROGENASE"/>
    <property type="match status" value="1"/>
</dbReference>
<feature type="signal peptide" evidence="1">
    <location>
        <begin position="1"/>
        <end position="25"/>
    </location>
</feature>
<accession>A0ABW9W7K8</accession>
<evidence type="ECO:0000313" key="3">
    <source>
        <dbReference type="Proteomes" id="UP000642144"/>
    </source>
</evidence>
<evidence type="ECO:0000313" key="2">
    <source>
        <dbReference type="EMBL" id="MYN29505.1"/>
    </source>
</evidence>
<comment type="caution">
    <text evidence="2">The sequence shown here is derived from an EMBL/GenBank/DDBJ whole genome shotgun (WGS) entry which is preliminary data.</text>
</comment>
<dbReference type="EMBL" id="WWCT01000023">
    <property type="protein sequence ID" value="MYN29505.1"/>
    <property type="molecule type" value="Genomic_DNA"/>
</dbReference>
<keyword evidence="3" id="KW-1185">Reference proteome</keyword>
<reference evidence="2 3" key="1">
    <citation type="submission" date="2019-12" db="EMBL/GenBank/DDBJ databases">
        <title>Novel species isolated from a subtropical stream in China.</title>
        <authorList>
            <person name="Lu H."/>
        </authorList>
    </citation>
    <scope>NUCLEOTIDE SEQUENCE [LARGE SCALE GENOMIC DNA]</scope>
    <source>
        <strain evidence="2 3">CY42W</strain>
    </source>
</reference>
<organism evidence="2 3">
    <name type="scientific">Duganella levis</name>
    <dbReference type="NCBI Taxonomy" id="2692169"/>
    <lineage>
        <taxon>Bacteria</taxon>
        <taxon>Pseudomonadati</taxon>
        <taxon>Pseudomonadota</taxon>
        <taxon>Betaproteobacteria</taxon>
        <taxon>Burkholderiales</taxon>
        <taxon>Oxalobacteraceae</taxon>
        <taxon>Telluria group</taxon>
        <taxon>Duganella</taxon>
    </lineage>
</organism>
<sequence length="329" mass="34982">MHHTKQLFAPLALLLNLAALPGAMAAPAFHVEATIALPGEGKWDYANIDAVHQRLFVTHSSQVQVIDLKTRQLVGAIAGTDVPHGVDFAPELNLGFISNGHANNVTVFALDSLAIRQQVKVDGKNPDAILYVPQSHQLYTFNGGSADVSVFDVPSMRLVNTIKAGGRPEFAVNDGAGHIFFNIEDKNAMEMIDIASGKIAAHWALDGCEEPSGLALDNVHGRLFSVCKNQRAVVTDARTGKRVAEFAIGTHPDAAVYDPATATVYVSNGDSATLTIAHQVTPDRYEVLDNVATAVGAKTMAFDAATKHVYLPTAADGKMKVLVVNAAVK</sequence>
<proteinExistence type="predicted"/>
<dbReference type="Gene3D" id="2.130.10.10">
    <property type="entry name" value="YVTN repeat-like/Quinoprotein amine dehydrogenase"/>
    <property type="match status" value="2"/>
</dbReference>
<keyword evidence="1" id="KW-0732">Signal</keyword>
<dbReference type="PANTHER" id="PTHR47197">
    <property type="entry name" value="PROTEIN NIRF"/>
    <property type="match status" value="1"/>
</dbReference>
<dbReference type="Proteomes" id="UP000642144">
    <property type="component" value="Unassembled WGS sequence"/>
</dbReference>
<gene>
    <name evidence="2" type="ORF">GTP69_24190</name>
</gene>
<dbReference type="InterPro" id="IPR051200">
    <property type="entry name" value="Host-pathogen_enzymatic-act"/>
</dbReference>
<dbReference type="InterPro" id="IPR011048">
    <property type="entry name" value="Haem_d1_sf"/>
</dbReference>
<evidence type="ECO:0000256" key="1">
    <source>
        <dbReference type="SAM" id="SignalP"/>
    </source>
</evidence>
<dbReference type="SUPFAM" id="SSF51004">
    <property type="entry name" value="C-terminal (heme d1) domain of cytochrome cd1-nitrite reductase"/>
    <property type="match status" value="1"/>
</dbReference>
<protein>
    <submittedName>
        <fullName evidence="2">YncE family protein</fullName>
    </submittedName>
</protein>
<feature type="chain" id="PRO_5047268259" evidence="1">
    <location>
        <begin position="26"/>
        <end position="329"/>
    </location>
</feature>